<gene>
    <name evidence="11" type="ORF">NSK_002175</name>
</gene>
<dbReference type="InterPro" id="IPR000169">
    <property type="entry name" value="Pept_cys_AS"/>
</dbReference>
<feature type="region of interest" description="Disordered" evidence="8">
    <location>
        <begin position="377"/>
        <end position="443"/>
    </location>
</feature>
<evidence type="ECO:0000259" key="10">
    <source>
        <dbReference type="PROSITE" id="PS50199"/>
    </source>
</evidence>
<dbReference type="Gene3D" id="3.90.70.10">
    <property type="entry name" value="Cysteine proteinases"/>
    <property type="match status" value="1"/>
</dbReference>
<feature type="transmembrane region" description="Helical" evidence="9">
    <location>
        <begin position="340"/>
        <end position="360"/>
    </location>
</feature>
<dbReference type="Pfam" id="PF00112">
    <property type="entry name" value="Peptidase_C1"/>
    <property type="match status" value="1"/>
</dbReference>
<dbReference type="PANTHER" id="PTHR12411">
    <property type="entry name" value="CYSTEINE PROTEASE FAMILY C1-RELATED"/>
    <property type="match status" value="1"/>
</dbReference>
<protein>
    <recommendedName>
        <fullName evidence="10">RanBP2-type domain-containing protein</fullName>
    </recommendedName>
</protein>
<evidence type="ECO:0000256" key="7">
    <source>
        <dbReference type="PROSITE-ProRule" id="PRU00322"/>
    </source>
</evidence>
<reference evidence="11 12" key="1">
    <citation type="submission" date="2019-01" db="EMBL/GenBank/DDBJ databases">
        <title>Nuclear Genome Assembly of the Microalgal Biofuel strain Nannochloropsis salina CCMP1776.</title>
        <authorList>
            <person name="Hovde B."/>
        </authorList>
    </citation>
    <scope>NUCLEOTIDE SEQUENCE [LARGE SCALE GENOMIC DNA]</scope>
    <source>
        <strain evidence="11 12">CCMP1776</strain>
    </source>
</reference>
<feature type="compositionally biased region" description="Low complexity" evidence="8">
    <location>
        <begin position="31"/>
        <end position="42"/>
    </location>
</feature>
<dbReference type="InterPro" id="IPR025660">
    <property type="entry name" value="Pept_his_AS"/>
</dbReference>
<evidence type="ECO:0000256" key="3">
    <source>
        <dbReference type="ARBA" id="ARBA00022771"/>
    </source>
</evidence>
<dbReference type="CDD" id="cd02248">
    <property type="entry name" value="Peptidase_C1A"/>
    <property type="match status" value="1"/>
</dbReference>
<dbReference type="InterPro" id="IPR025661">
    <property type="entry name" value="Pept_asp_AS"/>
</dbReference>
<evidence type="ECO:0000313" key="12">
    <source>
        <dbReference type="Proteomes" id="UP000355283"/>
    </source>
</evidence>
<dbReference type="PROSITE" id="PS00640">
    <property type="entry name" value="THIOL_PROTEASE_ASN"/>
    <property type="match status" value="1"/>
</dbReference>
<dbReference type="PROSITE" id="PS00639">
    <property type="entry name" value="THIOL_PROTEASE_HIS"/>
    <property type="match status" value="1"/>
</dbReference>
<evidence type="ECO:0000256" key="9">
    <source>
        <dbReference type="SAM" id="Phobius"/>
    </source>
</evidence>
<evidence type="ECO:0000313" key="11">
    <source>
        <dbReference type="EMBL" id="TFJ86518.1"/>
    </source>
</evidence>
<comment type="similarity">
    <text evidence="1">Belongs to the peptidase C1 family.</text>
</comment>
<dbReference type="AlphaFoldDB" id="A0A4D9DCX6"/>
<dbReference type="EMBL" id="SDOX01000008">
    <property type="protein sequence ID" value="TFJ86518.1"/>
    <property type="molecule type" value="Genomic_DNA"/>
</dbReference>
<evidence type="ECO:0000256" key="1">
    <source>
        <dbReference type="ARBA" id="ARBA00008455"/>
    </source>
</evidence>
<dbReference type="Gene3D" id="2.30.30.380">
    <property type="entry name" value="Zn-finger domain of Sec23/24"/>
    <property type="match status" value="1"/>
</dbReference>
<evidence type="ECO:0000256" key="6">
    <source>
        <dbReference type="ARBA" id="ARBA00023157"/>
    </source>
</evidence>
<dbReference type="GO" id="GO:0008270">
    <property type="term" value="F:zinc ion binding"/>
    <property type="evidence" value="ECO:0007669"/>
    <property type="project" value="UniProtKB-KW"/>
</dbReference>
<evidence type="ECO:0000256" key="4">
    <source>
        <dbReference type="ARBA" id="ARBA00022833"/>
    </source>
</evidence>
<dbReference type="PROSITE" id="PS01358">
    <property type="entry name" value="ZF_RANBP2_1"/>
    <property type="match status" value="1"/>
</dbReference>
<dbReference type="InterPro" id="IPR039417">
    <property type="entry name" value="Peptidase_C1A_papain-like"/>
</dbReference>
<keyword evidence="6" id="KW-1015">Disulfide bond</keyword>
<dbReference type="GO" id="GO:0006508">
    <property type="term" value="P:proteolysis"/>
    <property type="evidence" value="ECO:0007669"/>
    <property type="project" value="InterPro"/>
</dbReference>
<dbReference type="PROSITE" id="PS00139">
    <property type="entry name" value="THIOL_PROTEASE_CYS"/>
    <property type="match status" value="1"/>
</dbReference>
<keyword evidence="3 7" id="KW-0863">Zinc-finger</keyword>
<dbReference type="Proteomes" id="UP000355283">
    <property type="component" value="Unassembled WGS sequence"/>
</dbReference>
<comment type="caution">
    <text evidence="11">The sequence shown here is derived from an EMBL/GenBank/DDBJ whole genome shotgun (WGS) entry which is preliminary data.</text>
</comment>
<feature type="compositionally biased region" description="Low complexity" evidence="8">
    <location>
        <begin position="409"/>
        <end position="423"/>
    </location>
</feature>
<keyword evidence="2" id="KW-0479">Metal-binding</keyword>
<keyword evidence="4" id="KW-0862">Zinc</keyword>
<dbReference type="InterPro" id="IPR036443">
    <property type="entry name" value="Znf_RanBP2_sf"/>
</dbReference>
<dbReference type="SMART" id="SM00645">
    <property type="entry name" value="Pept_C1"/>
    <property type="match status" value="1"/>
</dbReference>
<dbReference type="PRINTS" id="PR00705">
    <property type="entry name" value="PAPAIN"/>
</dbReference>
<feature type="region of interest" description="Disordered" evidence="8">
    <location>
        <begin position="25"/>
        <end position="50"/>
    </location>
</feature>
<evidence type="ECO:0000256" key="5">
    <source>
        <dbReference type="ARBA" id="ARBA00023145"/>
    </source>
</evidence>
<dbReference type="SUPFAM" id="SSF54001">
    <property type="entry name" value="Cysteine proteinases"/>
    <property type="match status" value="1"/>
</dbReference>
<evidence type="ECO:0000256" key="2">
    <source>
        <dbReference type="ARBA" id="ARBA00022723"/>
    </source>
</evidence>
<dbReference type="InterPro" id="IPR001876">
    <property type="entry name" value="Znf_RanBP2"/>
</dbReference>
<dbReference type="PROSITE" id="PS50199">
    <property type="entry name" value="ZF_RANBP2_2"/>
    <property type="match status" value="1"/>
</dbReference>
<accession>A0A4D9DCX6</accession>
<keyword evidence="9" id="KW-1133">Transmembrane helix</keyword>
<keyword evidence="12" id="KW-1185">Reference proteome</keyword>
<proteinExistence type="inferred from homology"/>
<dbReference type="SUPFAM" id="SSF90209">
    <property type="entry name" value="Ran binding protein zinc finger-like"/>
    <property type="match status" value="1"/>
</dbReference>
<dbReference type="InterPro" id="IPR013128">
    <property type="entry name" value="Peptidase_C1A"/>
</dbReference>
<keyword evidence="5" id="KW-0865">Zymogen</keyword>
<feature type="domain" description="RanBP2-type" evidence="10">
    <location>
        <begin position="448"/>
        <end position="476"/>
    </location>
</feature>
<organism evidence="11 12">
    <name type="scientific">Nannochloropsis salina CCMP1776</name>
    <dbReference type="NCBI Taxonomy" id="1027361"/>
    <lineage>
        <taxon>Eukaryota</taxon>
        <taxon>Sar</taxon>
        <taxon>Stramenopiles</taxon>
        <taxon>Ochrophyta</taxon>
        <taxon>Eustigmatophyceae</taxon>
        <taxon>Eustigmatales</taxon>
        <taxon>Monodopsidaceae</taxon>
        <taxon>Microchloropsis</taxon>
        <taxon>Microchloropsis salina</taxon>
    </lineage>
</organism>
<evidence type="ECO:0000256" key="8">
    <source>
        <dbReference type="SAM" id="MobiDB-lite"/>
    </source>
</evidence>
<dbReference type="SMART" id="SM00547">
    <property type="entry name" value="ZnF_RBZ"/>
    <property type="match status" value="1"/>
</dbReference>
<sequence>MGFNPLSDRLPEEHDAIFGLKVIPRRREAPSARSTSSLSSDNLDSHRGLQGFHKHNRSEEEHSKEQGGEKSEYFVPSELAKDLSPRALPPAVDWRTANLNPEGVVAVTPVKNQGACGACWAFTTTAAVEGAVAVTTGVLNELSNQELIDCVTQNEGCNGGDFDYAFKFVVRKGLASTTDYQFTQSQGKCRSGAYPLASRIAAAYETDPCSENGLLSIVSRRPVAVAIDGSCDAFIQYKGGIFTQSCGSDLNHAVTIVGYGTDERTGTDYWIVKNSWGRFWGSGGYGLVARGMGRCGVSNIEEYGYYAAGGTAYVNGTGFFSDDALASDPNVGLLDRLLQWRYLSVILGIAIALLALPLLLSGLRALRRSCCGPTPAARARQRNRQAGVSTGPTAAMVVPWDSGGGGGRTPPSRTPRSSRMAPHTPLPPPTVPQTTETLPPATAPDSHMLSEWACPACTFLNAPRRTVCQICGEPRR</sequence>
<dbReference type="InterPro" id="IPR038765">
    <property type="entry name" value="Papain-like_cys_pep_sf"/>
</dbReference>
<dbReference type="InterPro" id="IPR000668">
    <property type="entry name" value="Peptidase_C1A_C"/>
</dbReference>
<dbReference type="GO" id="GO:0008234">
    <property type="term" value="F:cysteine-type peptidase activity"/>
    <property type="evidence" value="ECO:0007669"/>
    <property type="project" value="InterPro"/>
</dbReference>
<keyword evidence="9" id="KW-0812">Transmembrane</keyword>
<dbReference type="OrthoDB" id="10253408at2759"/>
<keyword evidence="9" id="KW-0472">Membrane</keyword>
<name>A0A4D9DCX6_9STRA</name>